<dbReference type="AlphaFoldDB" id="A0A506PJY9"/>
<gene>
    <name evidence="4" type="ORF">FJ651_10010</name>
</gene>
<dbReference type="InterPro" id="IPR031107">
    <property type="entry name" value="Small_HSP"/>
</dbReference>
<dbReference type="OrthoDB" id="9814487at2"/>
<proteinExistence type="inferred from homology"/>
<accession>A0A506PJY9</accession>
<evidence type="ECO:0000256" key="1">
    <source>
        <dbReference type="PROSITE-ProRule" id="PRU00285"/>
    </source>
</evidence>
<dbReference type="Pfam" id="PF00011">
    <property type="entry name" value="HSP20"/>
    <property type="match status" value="1"/>
</dbReference>
<feature type="domain" description="SHSP" evidence="3">
    <location>
        <begin position="35"/>
        <end position="149"/>
    </location>
</feature>
<organism evidence="4 5">
    <name type="scientific">Paucihalobacter ruber</name>
    <dbReference type="NCBI Taxonomy" id="2567861"/>
    <lineage>
        <taxon>Bacteria</taxon>
        <taxon>Pseudomonadati</taxon>
        <taxon>Bacteroidota</taxon>
        <taxon>Flavobacteriia</taxon>
        <taxon>Flavobacteriales</taxon>
        <taxon>Flavobacteriaceae</taxon>
        <taxon>Paucihalobacter</taxon>
    </lineage>
</organism>
<dbReference type="Gene3D" id="2.60.40.790">
    <property type="match status" value="1"/>
</dbReference>
<evidence type="ECO:0000256" key="2">
    <source>
        <dbReference type="RuleBase" id="RU003616"/>
    </source>
</evidence>
<comment type="caution">
    <text evidence="4">The sequence shown here is derived from an EMBL/GenBank/DDBJ whole genome shotgun (WGS) entry which is preliminary data.</text>
</comment>
<dbReference type="CDD" id="cd06464">
    <property type="entry name" value="ACD_sHsps-like"/>
    <property type="match status" value="1"/>
</dbReference>
<comment type="similarity">
    <text evidence="1 2">Belongs to the small heat shock protein (HSP20) family.</text>
</comment>
<keyword evidence="5" id="KW-1185">Reference proteome</keyword>
<evidence type="ECO:0000259" key="3">
    <source>
        <dbReference type="PROSITE" id="PS01031"/>
    </source>
</evidence>
<dbReference type="InterPro" id="IPR002068">
    <property type="entry name" value="A-crystallin/Hsp20_dom"/>
</dbReference>
<dbReference type="PROSITE" id="PS01031">
    <property type="entry name" value="SHSP"/>
    <property type="match status" value="1"/>
</dbReference>
<dbReference type="Proteomes" id="UP000317332">
    <property type="component" value="Unassembled WGS sequence"/>
</dbReference>
<reference evidence="4 5" key="1">
    <citation type="submission" date="2019-06" db="EMBL/GenBank/DDBJ databases">
        <title>Flavobacteriaceae Paucihalobacterium erythroidium CWB-1, complete genome.</title>
        <authorList>
            <person name="Wu S."/>
        </authorList>
    </citation>
    <scope>NUCLEOTIDE SEQUENCE [LARGE SCALE GENOMIC DNA]</scope>
    <source>
        <strain evidence="4 5">CWB-1</strain>
    </source>
</reference>
<protein>
    <submittedName>
        <fullName evidence="4">Hsp20/alpha crystallin family protein</fullName>
    </submittedName>
</protein>
<dbReference type="EMBL" id="VHIQ01000004">
    <property type="protein sequence ID" value="TPV33412.1"/>
    <property type="molecule type" value="Genomic_DNA"/>
</dbReference>
<dbReference type="RefSeq" id="WP_140990374.1">
    <property type="nucleotide sequence ID" value="NZ_VHIQ01000004.1"/>
</dbReference>
<sequence length="149" mass="17442">MSLVKFNNRNRLFPWNNASLKDLLSTDTFFNDDFFTEDGLMPAMNIKEHETDFEIEFAAPGFSKEDFEVSIEDNVLFVKGEKKLEREENEKDFMRREFNYSAFNRSIKLPTTANLEEEIKATYKKGILNLRINKLEASKTAPKKLIEVN</sequence>
<dbReference type="InterPro" id="IPR008978">
    <property type="entry name" value="HSP20-like_chaperone"/>
</dbReference>
<evidence type="ECO:0000313" key="5">
    <source>
        <dbReference type="Proteomes" id="UP000317332"/>
    </source>
</evidence>
<name>A0A506PJY9_9FLAO</name>
<evidence type="ECO:0000313" key="4">
    <source>
        <dbReference type="EMBL" id="TPV33412.1"/>
    </source>
</evidence>
<dbReference type="SUPFAM" id="SSF49764">
    <property type="entry name" value="HSP20-like chaperones"/>
    <property type="match status" value="1"/>
</dbReference>
<dbReference type="PANTHER" id="PTHR11527">
    <property type="entry name" value="HEAT-SHOCK PROTEIN 20 FAMILY MEMBER"/>
    <property type="match status" value="1"/>
</dbReference>